<keyword evidence="3" id="KW-1185">Reference proteome</keyword>
<dbReference type="Pfam" id="PF03929">
    <property type="entry name" value="PepSY_TM"/>
    <property type="match status" value="1"/>
</dbReference>
<accession>A0ABS7JJ22</accession>
<dbReference type="Proteomes" id="UP000776651">
    <property type="component" value="Unassembled WGS sequence"/>
</dbReference>
<name>A0ABS7JJ22_9SPHN</name>
<comment type="caution">
    <text evidence="2">The sequence shown here is derived from an EMBL/GenBank/DDBJ whole genome shotgun (WGS) entry which is preliminary data.</text>
</comment>
<feature type="transmembrane region" description="Helical" evidence="1">
    <location>
        <begin position="376"/>
        <end position="398"/>
    </location>
</feature>
<sequence>MADTATYRTIWRWHFYAGLFVLPFILILSLSGSIYLFKPQIDRWEERNYRGLSLEGAVSADRQLEVAQTAYPQGSFHHYRMPEHAGDAAMIQLGLPGGALTDVFVSPQGQVLGTLDPIERIPNVIATFHGSLLLGDWGDRLVELAASWTIVMILSGLYLWWPRPFRAAGTFWPRLSLKGRALMKDLHRVTGFWIAGLVLVMLASGLPWAGTWGSVFKWARTELGLVEGPQDWKIGSGPEIVRHEPAGNWIAPAAHAHAGHDHGDMAAPTMPARQATKGDPLPLSSFVLKASEEEMAFPVLVLPPHAPQRFGPPTGDVWTIKSETQNRPLTQSATFDPIDGREVSRTDFADKHPIDRAINYGIAWHEGQLFGLANQVIGLMTAFALIGLSVLGVIMWLTRKPSGKLGAPTGSSVPHGPGLIIVVVLLGLLLPLFGLSLLAILALERVVGRFGRRRSKRVR</sequence>
<evidence type="ECO:0000256" key="1">
    <source>
        <dbReference type="SAM" id="Phobius"/>
    </source>
</evidence>
<gene>
    <name evidence="2" type="ORF">K3177_09565</name>
</gene>
<feature type="transmembrane region" description="Helical" evidence="1">
    <location>
        <begin position="15"/>
        <end position="37"/>
    </location>
</feature>
<evidence type="ECO:0000313" key="2">
    <source>
        <dbReference type="EMBL" id="MBX7488763.1"/>
    </source>
</evidence>
<keyword evidence="1" id="KW-1133">Transmembrane helix</keyword>
<protein>
    <submittedName>
        <fullName evidence="2">PepSY domain-containing protein</fullName>
    </submittedName>
</protein>
<dbReference type="InterPro" id="IPR005625">
    <property type="entry name" value="PepSY-ass_TM"/>
</dbReference>
<keyword evidence="1" id="KW-0812">Transmembrane</keyword>
<feature type="transmembrane region" description="Helical" evidence="1">
    <location>
        <begin position="192"/>
        <end position="210"/>
    </location>
</feature>
<dbReference type="RefSeq" id="WP_221598052.1">
    <property type="nucleotide sequence ID" value="NZ_JAIGNQ010000002.1"/>
</dbReference>
<reference evidence="2 3" key="1">
    <citation type="submission" date="2021-08" db="EMBL/GenBank/DDBJ databases">
        <title>Comparative Genomics Analysis of the Genus Qipengyuania Reveals Extensive Genetic Diversity and Metabolic Versatility, Including the Description of Fifteen Novel Species.</title>
        <authorList>
            <person name="Liu Y."/>
        </authorList>
    </citation>
    <scope>NUCLEOTIDE SEQUENCE [LARGE SCALE GENOMIC DNA]</scope>
    <source>
        <strain evidence="2 3">GH25</strain>
    </source>
</reference>
<keyword evidence="1" id="KW-0472">Membrane</keyword>
<organism evidence="2 3">
    <name type="scientific">Qipengyuania pacifica</name>
    <dbReference type="NCBI Taxonomy" id="2860199"/>
    <lineage>
        <taxon>Bacteria</taxon>
        <taxon>Pseudomonadati</taxon>
        <taxon>Pseudomonadota</taxon>
        <taxon>Alphaproteobacteria</taxon>
        <taxon>Sphingomonadales</taxon>
        <taxon>Erythrobacteraceae</taxon>
        <taxon>Qipengyuania</taxon>
    </lineage>
</organism>
<dbReference type="PANTHER" id="PTHR34219">
    <property type="entry name" value="IRON-REGULATED INNER MEMBRANE PROTEIN-RELATED"/>
    <property type="match status" value="1"/>
</dbReference>
<dbReference type="EMBL" id="JAIGNQ010000002">
    <property type="protein sequence ID" value="MBX7488763.1"/>
    <property type="molecule type" value="Genomic_DNA"/>
</dbReference>
<evidence type="ECO:0000313" key="3">
    <source>
        <dbReference type="Proteomes" id="UP000776651"/>
    </source>
</evidence>
<feature type="transmembrane region" description="Helical" evidence="1">
    <location>
        <begin position="141"/>
        <end position="161"/>
    </location>
</feature>
<feature type="transmembrane region" description="Helical" evidence="1">
    <location>
        <begin position="418"/>
        <end position="443"/>
    </location>
</feature>
<dbReference type="PANTHER" id="PTHR34219:SF1">
    <property type="entry name" value="PEPSY DOMAIN-CONTAINING PROTEIN"/>
    <property type="match status" value="1"/>
</dbReference>
<proteinExistence type="predicted"/>